<keyword evidence="3" id="KW-1185">Reference proteome</keyword>
<dbReference type="GO" id="GO:0016787">
    <property type="term" value="F:hydrolase activity"/>
    <property type="evidence" value="ECO:0007669"/>
    <property type="project" value="UniProtKB-KW"/>
</dbReference>
<sequence length="261" mass="27982">MLVNSEKRGSGPPLVLIHGIGHRWQAWEPVLDELARHHEVIAIDLPGFGRSPVPDGGMPHGMAETVARIGEHFASEGLERPHVAGNSLGGAIALELAAGGLVSSATALSPAGFYTEAERRRALRMLSTMRLNTFLPGPVMKVGLRFPAIRAMSFSGIVVHPGRLSADRAYQDALAMRRGKGFRQVAKSALDYRFAGAPTVPVTVAWGTQDRILRPNQAERARELLPQARHVPLPGCGHVPMSDDPDLVAALILQTTGARVT</sequence>
<dbReference type="Pfam" id="PF12697">
    <property type="entry name" value="Abhydrolase_6"/>
    <property type="match status" value="1"/>
</dbReference>
<evidence type="ECO:0000259" key="1">
    <source>
        <dbReference type="Pfam" id="PF12697"/>
    </source>
</evidence>
<evidence type="ECO:0000313" key="3">
    <source>
        <dbReference type="Proteomes" id="UP000612899"/>
    </source>
</evidence>
<dbReference type="Gene3D" id="3.40.50.1820">
    <property type="entry name" value="alpha/beta hydrolase"/>
    <property type="match status" value="1"/>
</dbReference>
<feature type="domain" description="AB hydrolase-1" evidence="1">
    <location>
        <begin position="14"/>
        <end position="250"/>
    </location>
</feature>
<dbReference type="InterPro" id="IPR000073">
    <property type="entry name" value="AB_hydrolase_1"/>
</dbReference>
<reference evidence="2" key="1">
    <citation type="submission" date="2021-01" db="EMBL/GenBank/DDBJ databases">
        <title>Whole genome shotgun sequence of Rhizocola hellebori NBRC 109834.</title>
        <authorList>
            <person name="Komaki H."/>
            <person name="Tamura T."/>
        </authorList>
    </citation>
    <scope>NUCLEOTIDE SEQUENCE</scope>
    <source>
        <strain evidence="2">NBRC 109834</strain>
    </source>
</reference>
<dbReference type="PANTHER" id="PTHR46438:SF11">
    <property type="entry name" value="LIPASE-RELATED"/>
    <property type="match status" value="1"/>
</dbReference>
<dbReference type="RefSeq" id="WP_203913281.1">
    <property type="nucleotide sequence ID" value="NZ_BONY01000070.1"/>
</dbReference>
<protein>
    <submittedName>
        <fullName evidence="2">Hydrolase</fullName>
    </submittedName>
</protein>
<organism evidence="2 3">
    <name type="scientific">Rhizocola hellebori</name>
    <dbReference type="NCBI Taxonomy" id="1392758"/>
    <lineage>
        <taxon>Bacteria</taxon>
        <taxon>Bacillati</taxon>
        <taxon>Actinomycetota</taxon>
        <taxon>Actinomycetes</taxon>
        <taxon>Micromonosporales</taxon>
        <taxon>Micromonosporaceae</taxon>
        <taxon>Rhizocola</taxon>
    </lineage>
</organism>
<accession>A0A8J3VL05</accession>
<dbReference type="InterPro" id="IPR029058">
    <property type="entry name" value="AB_hydrolase_fold"/>
</dbReference>
<keyword evidence="2" id="KW-0378">Hydrolase</keyword>
<name>A0A8J3VL05_9ACTN</name>
<dbReference type="PANTHER" id="PTHR46438">
    <property type="entry name" value="ALPHA/BETA-HYDROLASES SUPERFAMILY PROTEIN"/>
    <property type="match status" value="1"/>
</dbReference>
<dbReference type="EMBL" id="BONY01000070">
    <property type="protein sequence ID" value="GIH09551.1"/>
    <property type="molecule type" value="Genomic_DNA"/>
</dbReference>
<dbReference type="PRINTS" id="PR00111">
    <property type="entry name" value="ABHYDROLASE"/>
</dbReference>
<evidence type="ECO:0000313" key="2">
    <source>
        <dbReference type="EMBL" id="GIH09551.1"/>
    </source>
</evidence>
<dbReference type="Proteomes" id="UP000612899">
    <property type="component" value="Unassembled WGS sequence"/>
</dbReference>
<comment type="caution">
    <text evidence="2">The sequence shown here is derived from an EMBL/GenBank/DDBJ whole genome shotgun (WGS) entry which is preliminary data.</text>
</comment>
<dbReference type="SUPFAM" id="SSF53474">
    <property type="entry name" value="alpha/beta-Hydrolases"/>
    <property type="match status" value="1"/>
</dbReference>
<dbReference type="AlphaFoldDB" id="A0A8J3VL05"/>
<gene>
    <name evidence="2" type="ORF">Rhe02_76180</name>
</gene>
<proteinExistence type="predicted"/>